<comment type="catalytic activity">
    <reaction evidence="9">
        <text>L-seryl-[protein] + UDP-N-acetyl-alpha-D-glucosamine = 3-O-(N-acetyl-beta-D-glucosaminyl)-L-seryl-[protein] + UDP + H(+)</text>
        <dbReference type="Rhea" id="RHEA:48904"/>
        <dbReference type="Rhea" id="RHEA-COMP:9863"/>
        <dbReference type="Rhea" id="RHEA-COMP:12251"/>
        <dbReference type="ChEBI" id="CHEBI:15378"/>
        <dbReference type="ChEBI" id="CHEBI:29999"/>
        <dbReference type="ChEBI" id="CHEBI:57705"/>
        <dbReference type="ChEBI" id="CHEBI:58223"/>
        <dbReference type="ChEBI" id="CHEBI:90838"/>
        <dbReference type="EC" id="2.4.1.255"/>
    </reaction>
</comment>
<gene>
    <name evidence="12" type="primary">g6196</name>
    <name evidence="12" type="ORF">EsDP_00006196</name>
</gene>
<dbReference type="Pfam" id="PF04577">
    <property type="entry name" value="Glyco_transf_61"/>
    <property type="match status" value="1"/>
</dbReference>
<comment type="caution">
    <text evidence="12">The sequence shown here is derived from an EMBL/GenBank/DDBJ whole genome shotgun (WGS) entry which is preliminary data.</text>
</comment>
<keyword evidence="5" id="KW-0256">Endoplasmic reticulum</keyword>
<evidence type="ECO:0000259" key="11">
    <source>
        <dbReference type="Pfam" id="PF04577"/>
    </source>
</evidence>
<evidence type="ECO:0000256" key="7">
    <source>
        <dbReference type="ARBA" id="ARBA00040944"/>
    </source>
</evidence>
<keyword evidence="2" id="KW-0328">Glycosyltransferase</keyword>
<feature type="domain" description="Glycosyltransferase 61 catalytic" evidence="11">
    <location>
        <begin position="267"/>
        <end position="390"/>
    </location>
</feature>
<dbReference type="PANTHER" id="PTHR20961:SF148">
    <property type="entry name" value="EGF DOMAIN-SPECIFIC O-LINKED N-ACETYLGLUCOSAMINE TRANSFERASE"/>
    <property type="match status" value="1"/>
</dbReference>
<evidence type="ECO:0000256" key="1">
    <source>
        <dbReference type="ARBA" id="ARBA00011970"/>
    </source>
</evidence>
<organism evidence="12 13">
    <name type="scientific">Epichloe bromicola</name>
    <dbReference type="NCBI Taxonomy" id="79588"/>
    <lineage>
        <taxon>Eukaryota</taxon>
        <taxon>Fungi</taxon>
        <taxon>Dikarya</taxon>
        <taxon>Ascomycota</taxon>
        <taxon>Pezizomycotina</taxon>
        <taxon>Sordariomycetes</taxon>
        <taxon>Hypocreomycetidae</taxon>
        <taxon>Hypocreales</taxon>
        <taxon>Clavicipitaceae</taxon>
        <taxon>Epichloe</taxon>
    </lineage>
</organism>
<evidence type="ECO:0000313" key="13">
    <source>
        <dbReference type="Proteomes" id="UP001562357"/>
    </source>
</evidence>
<dbReference type="Proteomes" id="UP001562357">
    <property type="component" value="Unassembled WGS sequence"/>
</dbReference>
<evidence type="ECO:0000256" key="10">
    <source>
        <dbReference type="ARBA" id="ARBA00049432"/>
    </source>
</evidence>
<accession>A0ABQ0CWY8</accession>
<keyword evidence="3" id="KW-0808">Transferase</keyword>
<name>A0ABQ0CWY8_9HYPO</name>
<evidence type="ECO:0000256" key="6">
    <source>
        <dbReference type="ARBA" id="ARBA00023180"/>
    </source>
</evidence>
<proteinExistence type="predicted"/>
<dbReference type="PANTHER" id="PTHR20961">
    <property type="entry name" value="GLYCOSYLTRANSFERASE"/>
    <property type="match status" value="1"/>
</dbReference>
<comment type="catalytic activity">
    <reaction evidence="10">
        <text>L-threonyl-[protein] + UDP-N-acetyl-alpha-D-glucosamine = 3-O-(N-acetyl-beta-D-glucosaminyl)-L-threonyl-[protein] + UDP + H(+)</text>
        <dbReference type="Rhea" id="RHEA:48908"/>
        <dbReference type="Rhea" id="RHEA-COMP:11060"/>
        <dbReference type="Rhea" id="RHEA-COMP:12252"/>
        <dbReference type="ChEBI" id="CHEBI:15378"/>
        <dbReference type="ChEBI" id="CHEBI:30013"/>
        <dbReference type="ChEBI" id="CHEBI:57705"/>
        <dbReference type="ChEBI" id="CHEBI:58223"/>
        <dbReference type="ChEBI" id="CHEBI:90840"/>
        <dbReference type="EC" id="2.4.1.255"/>
    </reaction>
</comment>
<evidence type="ECO:0000256" key="5">
    <source>
        <dbReference type="ARBA" id="ARBA00022824"/>
    </source>
</evidence>
<evidence type="ECO:0000313" key="12">
    <source>
        <dbReference type="EMBL" id="GAB0137946.1"/>
    </source>
</evidence>
<keyword evidence="4" id="KW-0732">Signal</keyword>
<keyword evidence="13" id="KW-1185">Reference proteome</keyword>
<dbReference type="EMBL" id="BAAFGZ010000336">
    <property type="protein sequence ID" value="GAB0137946.1"/>
    <property type="molecule type" value="Genomic_DNA"/>
</dbReference>
<reference evidence="13" key="1">
    <citation type="submission" date="2024-06" db="EMBL/GenBank/DDBJ databases">
        <title>Draft Genome Sequences of Epichloe bromicola Strains Isolated from Elymus ciliaris.</title>
        <authorList>
            <consortium name="Epichloe bromicola genome sequencing consortium"/>
            <person name="Miura A."/>
            <person name="Imano S."/>
            <person name="Ashida A."/>
            <person name="Sato I."/>
            <person name="Chiba S."/>
            <person name="Tanaka A."/>
            <person name="Camagna M."/>
            <person name="Takemoto D."/>
        </authorList>
    </citation>
    <scope>NUCLEOTIDE SEQUENCE [LARGE SCALE GENOMIC DNA]</scope>
    <source>
        <strain evidence="13">DP</strain>
    </source>
</reference>
<dbReference type="InterPro" id="IPR049625">
    <property type="entry name" value="Glyco_transf_61_cat"/>
</dbReference>
<dbReference type="EC" id="2.4.1.255" evidence="1"/>
<evidence type="ECO:0000256" key="4">
    <source>
        <dbReference type="ARBA" id="ARBA00022729"/>
    </source>
</evidence>
<evidence type="ECO:0000256" key="9">
    <source>
        <dbReference type="ARBA" id="ARBA00048317"/>
    </source>
</evidence>
<evidence type="ECO:0000256" key="2">
    <source>
        <dbReference type="ARBA" id="ARBA00022676"/>
    </source>
</evidence>
<protein>
    <recommendedName>
        <fullName evidence="7">EGF domain-specific O-linked N-acetylglucosamine transferase</fullName>
        <ecNumber evidence="1">2.4.1.255</ecNumber>
    </recommendedName>
    <alternativeName>
        <fullName evidence="8">Extracellular O-linked N-acetylglucosamine transferase</fullName>
    </alternativeName>
</protein>
<evidence type="ECO:0000256" key="8">
    <source>
        <dbReference type="ARBA" id="ARBA00042574"/>
    </source>
</evidence>
<dbReference type="InterPro" id="IPR007657">
    <property type="entry name" value="Glycosyltransferase_61"/>
</dbReference>
<evidence type="ECO:0000256" key="3">
    <source>
        <dbReference type="ARBA" id="ARBA00022679"/>
    </source>
</evidence>
<sequence>MLPRPPRRLRVLCLVVVVLTTLAILHQSDLFLPWQYPQPQPQRTLELPPEYTPRPSDSPWCQERFGVKFLENVRDSSVSYCAQSFQSFSCFWSTTTNNRQDAMCYGVGAVYDADISRFRLGCQLRDLSSEEVDKGTPKVPDSLTRYWYETGPGNIVEHNMVLDATNSVETPRATTILVKREGAGNLWHSMMELMSLSWTLDALQMSVNPQTQSPYLPPAAASSTQLVFADEHEDGPFIDMWKLFTKMPIRRFHELNRSEPATDLIIPFSGGSNTLWQGDWVDLDCRESALVRAFASRVLRHFNIATPARGNTGVNAKFIHRGGFRKLINETELIESVNKAVPHIRLEIVDFANLSIAEQFKMIRETDLLVGVHGAGLTHTMFLPPGSAVVEILPSGFAHRGFRNLAQMLGHDYFRAHARMHGDASGQAQWQFDDVQIEEHRLVDLLRNASRSLYNNGVVSERTARHHF</sequence>
<keyword evidence="6" id="KW-0325">Glycoprotein</keyword>